<dbReference type="PATRIC" id="fig|1280948.3.peg.3199"/>
<comment type="function">
    <text evidence="1">A possible function for this protein is to guide the assembly of the membrane sector of the ATPase enzyme complex.</text>
</comment>
<keyword evidence="4" id="KW-1185">Reference proteome</keyword>
<gene>
    <name evidence="3" type="ORF">HY36_10370</name>
</gene>
<feature type="transmembrane region" description="Helical" evidence="2">
    <location>
        <begin position="46"/>
        <end position="67"/>
    </location>
</feature>
<comment type="similarity">
    <text evidence="1">Belongs to the bacterial AtpI family.</text>
</comment>
<dbReference type="EMBL" id="AWFH01000061">
    <property type="protein sequence ID" value="KCZ58256.1"/>
    <property type="molecule type" value="Genomic_DNA"/>
</dbReference>
<dbReference type="InterPro" id="IPR016989">
    <property type="entry name" value="Atp1_alphaprobac"/>
</dbReference>
<feature type="transmembrane region" description="Helical" evidence="2">
    <location>
        <begin position="73"/>
        <end position="91"/>
    </location>
</feature>
<keyword evidence="1 2" id="KW-0472">Membrane</keyword>
<proteinExistence type="inferred from homology"/>
<keyword evidence="1" id="KW-0375">Hydrogen ion transport</keyword>
<dbReference type="GeneID" id="92500452"/>
<dbReference type="OrthoDB" id="15401at2"/>
<dbReference type="STRING" id="1280948.HY36_10370"/>
<keyword evidence="2" id="KW-0812">Transmembrane</keyword>
<dbReference type="Pfam" id="PF09527">
    <property type="entry name" value="ATPase_gene1"/>
    <property type="match status" value="1"/>
</dbReference>
<evidence type="ECO:0000313" key="3">
    <source>
        <dbReference type="EMBL" id="KCZ58256.1"/>
    </source>
</evidence>
<dbReference type="AlphaFoldDB" id="A0A059DWS8"/>
<dbReference type="eggNOG" id="COG5336">
    <property type="taxonomic scope" value="Bacteria"/>
</dbReference>
<dbReference type="RefSeq" id="WP_051602879.1">
    <property type="nucleotide sequence ID" value="NZ_AWFH01000061.1"/>
</dbReference>
<keyword evidence="1" id="KW-0406">Ion transport</keyword>
<dbReference type="GO" id="GO:1902600">
    <property type="term" value="P:proton transmembrane transport"/>
    <property type="evidence" value="ECO:0007669"/>
    <property type="project" value="UniProtKB-KW"/>
</dbReference>
<protein>
    <recommendedName>
        <fullName evidence="1">ATP synthase protein I</fullName>
    </recommendedName>
</protein>
<dbReference type="InterPro" id="IPR032820">
    <property type="entry name" value="ATPase_put"/>
</dbReference>
<name>A0A059DWS8_9PROT</name>
<accession>A0A059DWS8</accession>
<comment type="caution">
    <text evidence="3">The sequence shown here is derived from an EMBL/GenBank/DDBJ whole genome shotgun (WGS) entry which is preliminary data.</text>
</comment>
<keyword evidence="1" id="KW-0813">Transport</keyword>
<dbReference type="Proteomes" id="UP000024547">
    <property type="component" value="Unassembled WGS sequence"/>
</dbReference>
<evidence type="ECO:0000256" key="2">
    <source>
        <dbReference type="SAM" id="Phobius"/>
    </source>
</evidence>
<sequence>MSSEGPNDLGERIAKAQAARAAKEAAKRKLEPDDGSLSAGAYALRYGAEFVACIFVGGLIGFWIDAFAGTKPWGLLIVGTFGFAAGIRAMMRAYRELNARAQGHLKEPEAPTDGTGNE</sequence>
<evidence type="ECO:0000313" key="4">
    <source>
        <dbReference type="Proteomes" id="UP000024547"/>
    </source>
</evidence>
<organism evidence="3 4">
    <name type="scientific">Hyphomonas atlantica</name>
    <dbReference type="NCBI Taxonomy" id="1280948"/>
    <lineage>
        <taxon>Bacteria</taxon>
        <taxon>Pseudomonadati</taxon>
        <taxon>Pseudomonadota</taxon>
        <taxon>Alphaproteobacteria</taxon>
        <taxon>Hyphomonadales</taxon>
        <taxon>Hyphomonadaceae</taxon>
        <taxon>Hyphomonas</taxon>
    </lineage>
</organism>
<reference evidence="3 4" key="1">
    <citation type="journal article" date="2014" name="Antonie Van Leeuwenhoek">
        <title>Hyphomonas beringensis sp. nov. and Hyphomonas chukchiensis sp. nov., isolated from surface seawater of the Bering Sea and Chukchi Sea.</title>
        <authorList>
            <person name="Li C."/>
            <person name="Lai Q."/>
            <person name="Li G."/>
            <person name="Dong C."/>
            <person name="Wang J."/>
            <person name="Liao Y."/>
            <person name="Shao Z."/>
        </authorList>
    </citation>
    <scope>NUCLEOTIDE SEQUENCE [LARGE SCALE GENOMIC DNA]</scope>
    <source>
        <strain evidence="3 4">22II1-22F38</strain>
    </source>
</reference>
<keyword evidence="2" id="KW-1133">Transmembrane helix</keyword>
<dbReference type="PIRSF" id="PIRSF032126">
    <property type="entry name" value="F0F1_ATP_synthase_subunit_I"/>
    <property type="match status" value="1"/>
</dbReference>
<dbReference type="GO" id="GO:0045259">
    <property type="term" value="C:proton-transporting ATP synthase complex"/>
    <property type="evidence" value="ECO:0007669"/>
    <property type="project" value="UniProtKB-UniRule"/>
</dbReference>
<evidence type="ECO:0000256" key="1">
    <source>
        <dbReference type="PIRNR" id="PIRNR032126"/>
    </source>
</evidence>